<dbReference type="SUPFAM" id="SSF49344">
    <property type="entry name" value="CBD9-like"/>
    <property type="match status" value="1"/>
</dbReference>
<dbReference type="Proteomes" id="UP000317716">
    <property type="component" value="Unassembled WGS sequence"/>
</dbReference>
<evidence type="ECO:0000256" key="1">
    <source>
        <dbReference type="SAM" id="SignalP"/>
    </source>
</evidence>
<gene>
    <name evidence="2" type="ORF">E6K72_00090</name>
</gene>
<dbReference type="EMBL" id="VBOS01000004">
    <property type="protein sequence ID" value="TMQ60923.1"/>
    <property type="molecule type" value="Genomic_DNA"/>
</dbReference>
<sequence>MKSGLVASLALAALLATVLPSPAQTPRKDFIWARSTAGAPLTLDGVLNEPAWAMADSVVIHMSQDTGIPGSGWFFEAGISPSDPTNATLRFLSVGNQIWMGAYIRDHSIGGSNVFNRFDGLLMAIKNHATSQRPAPPLEYFYSWWYPEDSLAALQVGRGPNFRGHWTGCEDNPSDCTRPRTAEEIANWDARYTVGGVTNDDKNGTQTTTNDWGYVVEMRFNLDPVGYDITKPAGDAVEFNVSIYDCDWNWPFQGIFSANRVWWEGPWGRDAFFHNVRILGKPSVTVSSGAAPNYPPDVRIPIADTFAAPTIDGQLTDPVWQAAPHFDIRFGDDALRASYPGMGPYRSGQYQPTVNANQAFVVDPGDATVRWFWKGTKLYLGFDVRDQVVQYINQSDRYDGFTVSLNDYTARGAENHQLVGYKLTFQVGPTGNALAQDELPPFISNGGAQVALALKPGTTLDTLGQTPDTGYTAEMWLDLTKFGYPADLGDHRIFLGIDLLDGDSYTPFTDSYGTRTWWQREFAGGSGAGGGGPDGPAWGYLDPNLHVTVGVEPPVAATGLSLIGSQPNPFQSRTSVYFSLPRRAAVTMEVFDLAGRRVARREYGEHAAGTSHVVFAADGMRSGLYMYRLRMREEGGRESLLAGRMLLTR</sequence>
<evidence type="ECO:0008006" key="4">
    <source>
        <dbReference type="Google" id="ProtNLM"/>
    </source>
</evidence>
<evidence type="ECO:0000313" key="3">
    <source>
        <dbReference type="Proteomes" id="UP000317716"/>
    </source>
</evidence>
<dbReference type="AlphaFoldDB" id="A0A538TBA3"/>
<dbReference type="Gene3D" id="2.60.40.1190">
    <property type="match status" value="2"/>
</dbReference>
<name>A0A538TBA3_UNCEI</name>
<comment type="caution">
    <text evidence="2">The sequence shown here is derived from an EMBL/GenBank/DDBJ whole genome shotgun (WGS) entry which is preliminary data.</text>
</comment>
<reference evidence="2 3" key="1">
    <citation type="journal article" date="2019" name="Nat. Microbiol.">
        <title>Mediterranean grassland soil C-N compound turnover is dependent on rainfall and depth, and is mediated by genomically divergent microorganisms.</title>
        <authorList>
            <person name="Diamond S."/>
            <person name="Andeer P.F."/>
            <person name="Li Z."/>
            <person name="Crits-Christoph A."/>
            <person name="Burstein D."/>
            <person name="Anantharaman K."/>
            <person name="Lane K.R."/>
            <person name="Thomas B.C."/>
            <person name="Pan C."/>
            <person name="Northen T.R."/>
            <person name="Banfield J.F."/>
        </authorList>
    </citation>
    <scope>NUCLEOTIDE SEQUENCE [LARGE SCALE GENOMIC DNA]</scope>
    <source>
        <strain evidence="2">WS_2</strain>
    </source>
</reference>
<proteinExistence type="predicted"/>
<keyword evidence="1" id="KW-0732">Signal</keyword>
<feature type="chain" id="PRO_5022177115" description="T9SS type A sorting domain-containing protein" evidence="1">
    <location>
        <begin position="24"/>
        <end position="649"/>
    </location>
</feature>
<organism evidence="2 3">
    <name type="scientific">Eiseniibacteriota bacterium</name>
    <dbReference type="NCBI Taxonomy" id="2212470"/>
    <lineage>
        <taxon>Bacteria</taxon>
        <taxon>Candidatus Eiseniibacteriota</taxon>
    </lineage>
</organism>
<feature type="signal peptide" evidence="1">
    <location>
        <begin position="1"/>
        <end position="23"/>
    </location>
</feature>
<evidence type="ECO:0000313" key="2">
    <source>
        <dbReference type="EMBL" id="TMQ60923.1"/>
    </source>
</evidence>
<protein>
    <recommendedName>
        <fullName evidence="4">T9SS type A sorting domain-containing protein</fullName>
    </recommendedName>
</protein>
<accession>A0A538TBA3</accession>